<proteinExistence type="predicted"/>
<gene>
    <name evidence="1" type="ORF">J4Q44_G00286190</name>
</gene>
<dbReference type="Proteomes" id="UP001356427">
    <property type="component" value="Unassembled WGS sequence"/>
</dbReference>
<keyword evidence="2" id="KW-1185">Reference proteome</keyword>
<dbReference type="EMBL" id="JAGTTL010000027">
    <property type="protein sequence ID" value="KAK6300521.1"/>
    <property type="molecule type" value="Genomic_DNA"/>
</dbReference>
<accession>A0AAN8L6F0</accession>
<evidence type="ECO:0000313" key="1">
    <source>
        <dbReference type="EMBL" id="KAK6300521.1"/>
    </source>
</evidence>
<sequence length="86" mass="9295">MADKGAYECIVDSGGDATATTSLSVTAMYKSPTMSSSPENSIKQNTNVTIFFNSTGGHQKGLIWWFDEFSKNCTESAELVAKETDD</sequence>
<protein>
    <recommendedName>
        <fullName evidence="3">Ig-like domain-containing protein</fullName>
    </recommendedName>
</protein>
<evidence type="ECO:0008006" key="3">
    <source>
        <dbReference type="Google" id="ProtNLM"/>
    </source>
</evidence>
<reference evidence="1 2" key="1">
    <citation type="submission" date="2021-04" db="EMBL/GenBank/DDBJ databases">
        <authorList>
            <person name="De Guttry C."/>
            <person name="Zahm M."/>
            <person name="Klopp C."/>
            <person name="Cabau C."/>
            <person name="Louis A."/>
            <person name="Berthelot C."/>
            <person name="Parey E."/>
            <person name="Roest Crollius H."/>
            <person name="Montfort J."/>
            <person name="Robinson-Rechavi M."/>
            <person name="Bucao C."/>
            <person name="Bouchez O."/>
            <person name="Gislard M."/>
            <person name="Lluch J."/>
            <person name="Milhes M."/>
            <person name="Lampietro C."/>
            <person name="Lopez Roques C."/>
            <person name="Donnadieu C."/>
            <person name="Braasch I."/>
            <person name="Desvignes T."/>
            <person name="Postlethwait J."/>
            <person name="Bobe J."/>
            <person name="Wedekind C."/>
            <person name="Guiguen Y."/>
        </authorList>
    </citation>
    <scope>NUCLEOTIDE SEQUENCE [LARGE SCALE GENOMIC DNA]</scope>
    <source>
        <strain evidence="1">Cs_M1</strain>
        <tissue evidence="1">Blood</tissue>
    </source>
</reference>
<comment type="caution">
    <text evidence="1">The sequence shown here is derived from an EMBL/GenBank/DDBJ whole genome shotgun (WGS) entry which is preliminary data.</text>
</comment>
<dbReference type="AlphaFoldDB" id="A0AAN8L6F0"/>
<evidence type="ECO:0000313" key="2">
    <source>
        <dbReference type="Proteomes" id="UP001356427"/>
    </source>
</evidence>
<name>A0AAN8L6F0_9TELE</name>
<organism evidence="1 2">
    <name type="scientific">Coregonus suidteri</name>
    <dbReference type="NCBI Taxonomy" id="861788"/>
    <lineage>
        <taxon>Eukaryota</taxon>
        <taxon>Metazoa</taxon>
        <taxon>Chordata</taxon>
        <taxon>Craniata</taxon>
        <taxon>Vertebrata</taxon>
        <taxon>Euteleostomi</taxon>
        <taxon>Actinopterygii</taxon>
        <taxon>Neopterygii</taxon>
        <taxon>Teleostei</taxon>
        <taxon>Protacanthopterygii</taxon>
        <taxon>Salmoniformes</taxon>
        <taxon>Salmonidae</taxon>
        <taxon>Coregoninae</taxon>
        <taxon>Coregonus</taxon>
    </lineage>
</organism>